<evidence type="ECO:0000256" key="2">
    <source>
        <dbReference type="SAM" id="Phobius"/>
    </source>
</evidence>
<keyword evidence="2" id="KW-0472">Membrane</keyword>
<organism evidence="3 4">
    <name type="scientific">Forsythia ovata</name>
    <dbReference type="NCBI Taxonomy" id="205694"/>
    <lineage>
        <taxon>Eukaryota</taxon>
        <taxon>Viridiplantae</taxon>
        <taxon>Streptophyta</taxon>
        <taxon>Embryophyta</taxon>
        <taxon>Tracheophyta</taxon>
        <taxon>Spermatophyta</taxon>
        <taxon>Magnoliopsida</taxon>
        <taxon>eudicotyledons</taxon>
        <taxon>Gunneridae</taxon>
        <taxon>Pentapetalae</taxon>
        <taxon>asterids</taxon>
        <taxon>lamiids</taxon>
        <taxon>Lamiales</taxon>
        <taxon>Oleaceae</taxon>
        <taxon>Forsythieae</taxon>
        <taxon>Forsythia</taxon>
    </lineage>
</organism>
<evidence type="ECO:0000313" key="4">
    <source>
        <dbReference type="Proteomes" id="UP001604277"/>
    </source>
</evidence>
<proteinExistence type="predicted"/>
<accession>A0ABD1WIP6</accession>
<evidence type="ECO:0000256" key="1">
    <source>
        <dbReference type="SAM" id="MobiDB-lite"/>
    </source>
</evidence>
<dbReference type="AlphaFoldDB" id="A0ABD1WIP6"/>
<sequence>MASSLPPSIKESSTAPSLPISADTEDVYEQHQESIVVDTSRRVAEKENPSYTVSTDDDKQHSSIASTSTYNGRKESGMTAGGLDREGPDVKNAFRGSTSQKLYSSAYSQNSADIEEKVQKTPPPLRKSYRNERTEKPGNEPKKDGDNSDTSNTSYKQQNMPKQYEQLPHDGSINEILKLKLSHLDCTNKKQGSDGVWFAANSLTPWLSFTNTGVVTVSATFSQVRNPRLLALRPLLPTSLAILNGDLISFALLLISLKQTKGLGGKKKMKCLLCPLLETAEA</sequence>
<feature type="compositionally biased region" description="Basic and acidic residues" evidence="1">
    <location>
        <begin position="39"/>
        <end position="48"/>
    </location>
</feature>
<keyword evidence="4" id="KW-1185">Reference proteome</keyword>
<protein>
    <submittedName>
        <fullName evidence="3">Kinesin-like protein</fullName>
    </submittedName>
</protein>
<feature type="compositionally biased region" description="Basic and acidic residues" evidence="1">
    <location>
        <begin position="129"/>
        <end position="146"/>
    </location>
</feature>
<gene>
    <name evidence="3" type="ORF">Fot_11074</name>
</gene>
<comment type="caution">
    <text evidence="3">The sequence shown here is derived from an EMBL/GenBank/DDBJ whole genome shotgun (WGS) entry which is preliminary data.</text>
</comment>
<feature type="compositionally biased region" description="Polar residues" evidence="1">
    <location>
        <begin position="95"/>
        <end position="112"/>
    </location>
</feature>
<keyword evidence="2" id="KW-0812">Transmembrane</keyword>
<dbReference type="EMBL" id="JBFOLJ010000003">
    <property type="protein sequence ID" value="KAL2549544.1"/>
    <property type="molecule type" value="Genomic_DNA"/>
</dbReference>
<name>A0ABD1WIP6_9LAMI</name>
<feature type="compositionally biased region" description="Polar residues" evidence="1">
    <location>
        <begin position="1"/>
        <end position="16"/>
    </location>
</feature>
<evidence type="ECO:0000313" key="3">
    <source>
        <dbReference type="EMBL" id="KAL2549544.1"/>
    </source>
</evidence>
<keyword evidence="2" id="KW-1133">Transmembrane helix</keyword>
<feature type="region of interest" description="Disordered" evidence="1">
    <location>
        <begin position="1"/>
        <end position="156"/>
    </location>
</feature>
<dbReference type="Proteomes" id="UP001604277">
    <property type="component" value="Unassembled WGS sequence"/>
</dbReference>
<feature type="compositionally biased region" description="Polar residues" evidence="1">
    <location>
        <begin position="62"/>
        <end position="71"/>
    </location>
</feature>
<reference evidence="4" key="1">
    <citation type="submission" date="2024-07" db="EMBL/GenBank/DDBJ databases">
        <title>Two chromosome-level genome assemblies of Korean endemic species Abeliophyllum distichum and Forsythia ovata (Oleaceae).</title>
        <authorList>
            <person name="Jang H."/>
        </authorList>
    </citation>
    <scope>NUCLEOTIDE SEQUENCE [LARGE SCALE GENOMIC DNA]</scope>
</reference>
<feature type="transmembrane region" description="Helical" evidence="2">
    <location>
        <begin position="235"/>
        <end position="257"/>
    </location>
</feature>